<evidence type="ECO:0000313" key="2">
    <source>
        <dbReference type="EMBL" id="CAF3949977.1"/>
    </source>
</evidence>
<evidence type="ECO:0000313" key="1">
    <source>
        <dbReference type="EMBL" id="CAF1147094.1"/>
    </source>
</evidence>
<dbReference type="EMBL" id="CAJNOK010011729">
    <property type="protein sequence ID" value="CAF1147094.1"/>
    <property type="molecule type" value="Genomic_DNA"/>
</dbReference>
<comment type="caution">
    <text evidence="2">The sequence shown here is derived from an EMBL/GenBank/DDBJ whole genome shotgun (WGS) entry which is preliminary data.</text>
</comment>
<name>A0A8S2MF46_9BILA</name>
<sequence length="355" mass="41177">MMYLAIIYFGVLTMVWTDGFLLSSSKNKQDNCCVMSKLNINATRSNLGRAFFESLIKDDQSFKNVNEQNMCMFVLYDSSKQLFKRLMQAKNTQKHSDEHQTGYLNRLKQFALHPIKSIFKSKELNKSIPDAFIYVRGDESSHFRERGSKKLRNTKYPAYGMDITHGCLPNRFGHILFGELKPLYDNNSIPYSGDRIYIKPEEFGIQKFKHYIRHSTNYIQHMSRRVLCRLKKFISTPICSKDAAFRENTDATLTSKWNQILSTISSIKEKLNEFRQNATKSGIYEIYRQTSLFKSLKPVKDFRDEIEKKYGADAIARKGHEIIFTTEQLLGSPQSCEAKMIDDLTQPKCPLHEGS</sequence>
<organism evidence="2 3">
    <name type="scientific">Didymodactylos carnosus</name>
    <dbReference type="NCBI Taxonomy" id="1234261"/>
    <lineage>
        <taxon>Eukaryota</taxon>
        <taxon>Metazoa</taxon>
        <taxon>Spiralia</taxon>
        <taxon>Gnathifera</taxon>
        <taxon>Rotifera</taxon>
        <taxon>Eurotatoria</taxon>
        <taxon>Bdelloidea</taxon>
        <taxon>Philodinida</taxon>
        <taxon>Philodinidae</taxon>
        <taxon>Didymodactylos</taxon>
    </lineage>
</organism>
<protein>
    <submittedName>
        <fullName evidence="2">Uncharacterized protein</fullName>
    </submittedName>
</protein>
<accession>A0A8S2MF46</accession>
<dbReference type="AlphaFoldDB" id="A0A8S2MF46"/>
<dbReference type="EMBL" id="CAJOBA010029316">
    <property type="protein sequence ID" value="CAF3949977.1"/>
    <property type="molecule type" value="Genomic_DNA"/>
</dbReference>
<evidence type="ECO:0000313" key="3">
    <source>
        <dbReference type="Proteomes" id="UP000682733"/>
    </source>
</evidence>
<dbReference type="Proteomes" id="UP000682733">
    <property type="component" value="Unassembled WGS sequence"/>
</dbReference>
<gene>
    <name evidence="1" type="ORF">OVA965_LOCUS21416</name>
    <name evidence="2" type="ORF">TMI583_LOCUS22064</name>
</gene>
<dbReference type="Proteomes" id="UP000677228">
    <property type="component" value="Unassembled WGS sequence"/>
</dbReference>
<proteinExistence type="predicted"/>
<reference evidence="2" key="1">
    <citation type="submission" date="2021-02" db="EMBL/GenBank/DDBJ databases">
        <authorList>
            <person name="Nowell W R."/>
        </authorList>
    </citation>
    <scope>NUCLEOTIDE SEQUENCE</scope>
</reference>